<dbReference type="Pfam" id="PF08543">
    <property type="entry name" value="Phos_pyr_kin"/>
    <property type="match status" value="1"/>
</dbReference>
<dbReference type="GO" id="GO:0005829">
    <property type="term" value="C:cytosol"/>
    <property type="evidence" value="ECO:0007669"/>
    <property type="project" value="TreeGrafter"/>
</dbReference>
<dbReference type="RefSeq" id="WP_106291961.1">
    <property type="nucleotide sequence ID" value="NZ_PVTH01000002.1"/>
</dbReference>
<reference evidence="4 5" key="1">
    <citation type="submission" date="2018-03" db="EMBL/GenBank/DDBJ databases">
        <title>Genomic Encyclopedia of Type Strains, Phase III (KMG-III): the genomes of soil and plant-associated and newly described type strains.</title>
        <authorList>
            <person name="Whitman W."/>
        </authorList>
    </citation>
    <scope>NUCLEOTIDE SEQUENCE [LARGE SCALE GENOMIC DNA]</scope>
    <source>
        <strain evidence="4 5">CGMCC 1.9313</strain>
    </source>
</reference>
<protein>
    <recommendedName>
        <fullName evidence="2">hydroxymethylpyrimidine kinase</fullName>
        <ecNumber evidence="2">2.7.1.49</ecNumber>
    </recommendedName>
</protein>
<keyword evidence="4" id="KW-0808">Transferase</keyword>
<dbReference type="EMBL" id="PVTH01000002">
    <property type="protein sequence ID" value="PRY54620.1"/>
    <property type="molecule type" value="Genomic_DNA"/>
</dbReference>
<evidence type="ECO:0000313" key="5">
    <source>
        <dbReference type="Proteomes" id="UP000238034"/>
    </source>
</evidence>
<name>A0A2T0U9M1_9SPHI</name>
<dbReference type="InterPro" id="IPR013749">
    <property type="entry name" value="PM/HMP-P_kinase-1"/>
</dbReference>
<dbReference type="GO" id="GO:0009228">
    <property type="term" value="P:thiamine biosynthetic process"/>
    <property type="evidence" value="ECO:0007669"/>
    <property type="project" value="InterPro"/>
</dbReference>
<dbReference type="OrthoDB" id="9810880at2"/>
<evidence type="ECO:0000256" key="1">
    <source>
        <dbReference type="ARBA" id="ARBA00004948"/>
    </source>
</evidence>
<dbReference type="PANTHER" id="PTHR20858:SF17">
    <property type="entry name" value="HYDROXYMETHYLPYRIMIDINE_PHOSPHOMETHYLPYRIMIDINE KINASE THI20-RELATED"/>
    <property type="match status" value="1"/>
</dbReference>
<sequence length="249" mass="27029">MEYTRAITLSIAGLDPCGGAGLLADVKTFEQHKCLGFGVTTAITCQTEDRFDSVRWIDDDEIICQIKPLLHRYKIAAVKIGLVPSAQSLDRILDILIASGIPNIVWDPVLTASSGFDFNNFSDTSSLQKLLGKITLITPNLREAVDLSKKSDPVTAARTLSHHTNVLLKGGHHPTALGTDQLFIRSQQISLAPVTQQLLPKHGSGCILSSSITAFLAKRESLENACTNAKRYIEKALGSNSNLLAYHHV</sequence>
<dbReference type="AlphaFoldDB" id="A0A2T0U9M1"/>
<gene>
    <name evidence="4" type="ORF">B0I27_102389</name>
</gene>
<dbReference type="InterPro" id="IPR004399">
    <property type="entry name" value="HMP/HMP-P_kinase_dom"/>
</dbReference>
<dbReference type="GO" id="GO:0008902">
    <property type="term" value="F:hydroxymethylpyrimidine kinase activity"/>
    <property type="evidence" value="ECO:0007669"/>
    <property type="project" value="UniProtKB-EC"/>
</dbReference>
<keyword evidence="5" id="KW-1185">Reference proteome</keyword>
<evidence type="ECO:0000313" key="4">
    <source>
        <dbReference type="EMBL" id="PRY54620.1"/>
    </source>
</evidence>
<feature type="domain" description="Pyridoxamine kinase/Phosphomethylpyrimidine kinase" evidence="3">
    <location>
        <begin position="15"/>
        <end position="245"/>
    </location>
</feature>
<dbReference type="CDD" id="cd01169">
    <property type="entry name" value="HMPP_kinase"/>
    <property type="match status" value="1"/>
</dbReference>
<dbReference type="PANTHER" id="PTHR20858">
    <property type="entry name" value="PHOSPHOMETHYLPYRIMIDINE KINASE"/>
    <property type="match status" value="1"/>
</dbReference>
<evidence type="ECO:0000256" key="2">
    <source>
        <dbReference type="ARBA" id="ARBA00012135"/>
    </source>
</evidence>
<dbReference type="Gene3D" id="3.40.1190.20">
    <property type="match status" value="1"/>
</dbReference>
<proteinExistence type="predicted"/>
<evidence type="ECO:0000259" key="3">
    <source>
        <dbReference type="Pfam" id="PF08543"/>
    </source>
</evidence>
<organism evidence="4 5">
    <name type="scientific">Arcticibacter pallidicorallinus</name>
    <dbReference type="NCBI Taxonomy" id="1259464"/>
    <lineage>
        <taxon>Bacteria</taxon>
        <taxon>Pseudomonadati</taxon>
        <taxon>Bacteroidota</taxon>
        <taxon>Sphingobacteriia</taxon>
        <taxon>Sphingobacteriales</taxon>
        <taxon>Sphingobacteriaceae</taxon>
        <taxon>Arcticibacter</taxon>
    </lineage>
</organism>
<dbReference type="Proteomes" id="UP000238034">
    <property type="component" value="Unassembled WGS sequence"/>
</dbReference>
<comment type="pathway">
    <text evidence="1">Cofactor biosynthesis; thiamine diphosphate biosynthesis.</text>
</comment>
<dbReference type="EC" id="2.7.1.49" evidence="2"/>
<dbReference type="GO" id="GO:0008972">
    <property type="term" value="F:phosphomethylpyrimidine kinase activity"/>
    <property type="evidence" value="ECO:0007669"/>
    <property type="project" value="InterPro"/>
</dbReference>
<keyword evidence="4" id="KW-0418">Kinase</keyword>
<accession>A0A2T0U9M1</accession>
<comment type="caution">
    <text evidence="4">The sequence shown here is derived from an EMBL/GenBank/DDBJ whole genome shotgun (WGS) entry which is preliminary data.</text>
</comment>
<dbReference type="InterPro" id="IPR029056">
    <property type="entry name" value="Ribokinase-like"/>
</dbReference>
<dbReference type="SUPFAM" id="SSF53613">
    <property type="entry name" value="Ribokinase-like"/>
    <property type="match status" value="1"/>
</dbReference>